<name>A0ABS5DZ68_9BURK</name>
<gene>
    <name evidence="1" type="ORF">KAK11_13980</name>
</gene>
<dbReference type="EMBL" id="JAGQDG010000005">
    <property type="protein sequence ID" value="MBQ0936446.1"/>
    <property type="molecule type" value="Genomic_DNA"/>
</dbReference>
<comment type="caution">
    <text evidence="1">The sequence shown here is derived from an EMBL/GenBank/DDBJ whole genome shotgun (WGS) entry which is preliminary data.</text>
</comment>
<evidence type="ECO:0000313" key="2">
    <source>
        <dbReference type="Proteomes" id="UP000672097"/>
    </source>
</evidence>
<organism evidence="1 2">
    <name type="scientific">Ideonella paludis</name>
    <dbReference type="NCBI Taxonomy" id="1233411"/>
    <lineage>
        <taxon>Bacteria</taxon>
        <taxon>Pseudomonadati</taxon>
        <taxon>Pseudomonadota</taxon>
        <taxon>Betaproteobacteria</taxon>
        <taxon>Burkholderiales</taxon>
        <taxon>Sphaerotilaceae</taxon>
        <taxon>Ideonella</taxon>
    </lineage>
</organism>
<dbReference type="RefSeq" id="WP_210809801.1">
    <property type="nucleotide sequence ID" value="NZ_JAGQDG010000005.1"/>
</dbReference>
<accession>A0ABS5DZ68</accession>
<protein>
    <recommendedName>
        <fullName evidence="3">DUF2384 domain-containing protein</fullName>
    </recommendedName>
</protein>
<keyword evidence="2" id="KW-1185">Reference proteome</keyword>
<reference evidence="1 2" key="1">
    <citation type="submission" date="2021-04" db="EMBL/GenBank/DDBJ databases">
        <title>The genome sequence of type strain Ideonella paludis KCTC 32238.</title>
        <authorList>
            <person name="Liu Y."/>
        </authorList>
    </citation>
    <scope>NUCLEOTIDE SEQUENCE [LARGE SCALE GENOMIC DNA]</scope>
    <source>
        <strain evidence="1 2">KCTC 32238</strain>
    </source>
</reference>
<dbReference type="Proteomes" id="UP000672097">
    <property type="component" value="Unassembled WGS sequence"/>
</dbReference>
<proteinExistence type="predicted"/>
<evidence type="ECO:0008006" key="3">
    <source>
        <dbReference type="Google" id="ProtNLM"/>
    </source>
</evidence>
<evidence type="ECO:0000313" key="1">
    <source>
        <dbReference type="EMBL" id="MBQ0936446.1"/>
    </source>
</evidence>
<sequence length="61" mass="6907">MQTLDEMLAKHLLTPEQHHDISAWTRWAKTPEGILNMPPHLWRALELASVLVDFDGEASSA</sequence>